<accession>A0A8J2SHG5</accession>
<keyword evidence="6" id="KW-0547">Nucleotide-binding</keyword>
<dbReference type="Proteomes" id="UP000789595">
    <property type="component" value="Unassembled WGS sequence"/>
</dbReference>
<dbReference type="GO" id="GO:0009231">
    <property type="term" value="P:riboflavin biosynthetic process"/>
    <property type="evidence" value="ECO:0007669"/>
    <property type="project" value="InterPro"/>
</dbReference>
<proteinExistence type="predicted"/>
<evidence type="ECO:0000259" key="8">
    <source>
        <dbReference type="SMART" id="SM00904"/>
    </source>
</evidence>
<dbReference type="InterPro" id="IPR015865">
    <property type="entry name" value="Riboflavin_kinase_bac/euk"/>
</dbReference>
<evidence type="ECO:0000256" key="7">
    <source>
        <dbReference type="ARBA" id="ARBA00022840"/>
    </source>
</evidence>
<feature type="domain" description="Riboflavin kinase" evidence="8">
    <location>
        <begin position="39"/>
        <end position="170"/>
    </location>
</feature>
<dbReference type="GO" id="GO:0005524">
    <property type="term" value="F:ATP binding"/>
    <property type="evidence" value="ECO:0007669"/>
    <property type="project" value="UniProtKB-KW"/>
</dbReference>
<evidence type="ECO:0000256" key="1">
    <source>
        <dbReference type="ARBA" id="ARBA00005201"/>
    </source>
</evidence>
<dbReference type="UniPathway" id="UPA00276">
    <property type="reaction ID" value="UER00406"/>
</dbReference>
<dbReference type="PANTHER" id="PTHR22749">
    <property type="entry name" value="RIBOFLAVIN KINASE/FMN ADENYLYLTRANSFERASE"/>
    <property type="match status" value="1"/>
</dbReference>
<dbReference type="OrthoDB" id="276388at2759"/>
<dbReference type="Gene3D" id="2.40.30.30">
    <property type="entry name" value="Riboflavin kinase-like"/>
    <property type="match status" value="1"/>
</dbReference>
<reference evidence="9" key="1">
    <citation type="submission" date="2021-11" db="EMBL/GenBank/DDBJ databases">
        <authorList>
            <consortium name="Genoscope - CEA"/>
            <person name="William W."/>
        </authorList>
    </citation>
    <scope>NUCLEOTIDE SEQUENCE</scope>
</reference>
<evidence type="ECO:0000256" key="3">
    <source>
        <dbReference type="ARBA" id="ARBA00022630"/>
    </source>
</evidence>
<organism evidence="9 10">
    <name type="scientific">Pelagomonas calceolata</name>
    <dbReference type="NCBI Taxonomy" id="35677"/>
    <lineage>
        <taxon>Eukaryota</taxon>
        <taxon>Sar</taxon>
        <taxon>Stramenopiles</taxon>
        <taxon>Ochrophyta</taxon>
        <taxon>Pelagophyceae</taxon>
        <taxon>Pelagomonadales</taxon>
        <taxon>Pelagomonadaceae</taxon>
        <taxon>Pelagomonas</taxon>
    </lineage>
</organism>
<evidence type="ECO:0000256" key="6">
    <source>
        <dbReference type="ARBA" id="ARBA00022741"/>
    </source>
</evidence>
<dbReference type="PANTHER" id="PTHR22749:SF6">
    <property type="entry name" value="RIBOFLAVIN KINASE"/>
    <property type="match status" value="1"/>
</dbReference>
<keyword evidence="7" id="KW-0067">ATP-binding</keyword>
<keyword evidence="4" id="KW-0288">FMN</keyword>
<keyword evidence="10" id="KW-1185">Reference proteome</keyword>
<dbReference type="SMART" id="SM00904">
    <property type="entry name" value="Flavokinase"/>
    <property type="match status" value="1"/>
</dbReference>
<gene>
    <name evidence="9" type="ORF">PECAL_3P02630</name>
</gene>
<evidence type="ECO:0000313" key="9">
    <source>
        <dbReference type="EMBL" id="CAH0370383.1"/>
    </source>
</evidence>
<evidence type="ECO:0000256" key="4">
    <source>
        <dbReference type="ARBA" id="ARBA00022643"/>
    </source>
</evidence>
<dbReference type="AlphaFoldDB" id="A0A8J2SHG5"/>
<dbReference type="GO" id="GO:0008531">
    <property type="term" value="F:riboflavin kinase activity"/>
    <property type="evidence" value="ECO:0007669"/>
    <property type="project" value="UniProtKB-EC"/>
</dbReference>
<protein>
    <recommendedName>
        <fullName evidence="2">riboflavin kinase</fullName>
        <ecNumber evidence="2">2.7.1.26</ecNumber>
    </recommendedName>
</protein>
<name>A0A8J2SHG5_9STRA</name>
<evidence type="ECO:0000313" key="10">
    <source>
        <dbReference type="Proteomes" id="UP000789595"/>
    </source>
</evidence>
<dbReference type="GO" id="GO:0009398">
    <property type="term" value="P:FMN biosynthetic process"/>
    <property type="evidence" value="ECO:0007669"/>
    <property type="project" value="UniProtKB-UniPathway"/>
</dbReference>
<comment type="caution">
    <text evidence="9">The sequence shown here is derived from an EMBL/GenBank/DDBJ whole genome shotgun (WGS) entry which is preliminary data.</text>
</comment>
<comment type="pathway">
    <text evidence="1">Cofactor biosynthesis; FMN biosynthesis; FMN from riboflavin (ATP route): step 1/1.</text>
</comment>
<dbReference type="SUPFAM" id="SSF82114">
    <property type="entry name" value="Riboflavin kinase-like"/>
    <property type="match status" value="1"/>
</dbReference>
<evidence type="ECO:0000256" key="5">
    <source>
        <dbReference type="ARBA" id="ARBA00022679"/>
    </source>
</evidence>
<dbReference type="InterPro" id="IPR023465">
    <property type="entry name" value="Riboflavin_kinase_dom_sf"/>
</dbReference>
<keyword evidence="5" id="KW-0808">Transferase</keyword>
<sequence>MITRLSSVLVCATALRPPTQITRPPTRLHAGGDWQQCERRFAVRGPVAKGYGRGGKKLGFATANLDSDVIGDVLGDLEKGVYAAFYQTAKTTEPLRAVVNVGVAPTFEGQEQPVKLVEAHLLDHDGSDLYGDALALLMVAFIRPEMKFDGLDALKAQIGADCETAKSALADVGLNYIEEGFLKAVSRPAPPSATQWFMLREDSGVVDQSPYV</sequence>
<dbReference type="Pfam" id="PF01687">
    <property type="entry name" value="Flavokinase"/>
    <property type="match status" value="1"/>
</dbReference>
<evidence type="ECO:0000256" key="2">
    <source>
        <dbReference type="ARBA" id="ARBA00012105"/>
    </source>
</evidence>
<dbReference type="InterPro" id="IPR023468">
    <property type="entry name" value="Riboflavin_kinase"/>
</dbReference>
<dbReference type="EC" id="2.7.1.26" evidence="2"/>
<keyword evidence="3" id="KW-0285">Flavoprotein</keyword>
<dbReference type="EMBL" id="CAKKNE010000003">
    <property type="protein sequence ID" value="CAH0370383.1"/>
    <property type="molecule type" value="Genomic_DNA"/>
</dbReference>